<dbReference type="PANTHER" id="PTHR22855:SF13">
    <property type="entry name" value="METHYLCROTONOYL-COA CARBOXYLASE BETA CHAIN, MITOCHONDRIAL"/>
    <property type="match status" value="1"/>
</dbReference>
<evidence type="ECO:0000259" key="3">
    <source>
        <dbReference type="PROSITE" id="PS50989"/>
    </source>
</evidence>
<dbReference type="GO" id="GO:0006552">
    <property type="term" value="P:L-leucine catabolic process"/>
    <property type="evidence" value="ECO:0007669"/>
    <property type="project" value="TreeGrafter"/>
</dbReference>
<feature type="domain" description="CoA carboxyltransferase C-terminal" evidence="3">
    <location>
        <begin position="293"/>
        <end position="530"/>
    </location>
</feature>
<keyword evidence="5" id="KW-1185">Reference proteome</keyword>
<dbReference type="PANTHER" id="PTHR22855">
    <property type="entry name" value="ACETYL, PROPIONYL, PYRUVATE, AND GLUTACONYL CARBOXYLASE-RELATED"/>
    <property type="match status" value="1"/>
</dbReference>
<dbReference type="PROSITE" id="PS50989">
    <property type="entry name" value="COA_CT_CTER"/>
    <property type="match status" value="1"/>
</dbReference>
<dbReference type="OrthoDB" id="9803706at2"/>
<accession>A0A3L7APA3</accession>
<dbReference type="PROSITE" id="PS50980">
    <property type="entry name" value="COA_CT_NTER"/>
    <property type="match status" value="1"/>
</dbReference>
<sequence>MTAPPDGPAPEAEPEPRPEAAREPAADNAEAFRRQCAAVEAARCLAAAGGPAEAVARHQARGKLTARRRIALLLDPATPFLEIGALAAHGVYDEPVPAAGIVTGVGSVGGRLAMIMANDATVKGGTYYPLTVKKQVRAQQVARENGLPSIYLVDSGGAFLPLQEEIFPDAHHFGAIFRNMAEMSALGLPQIAAVMGSCTAGGAYIPAMADETVIVRGTGTIFLGGPQLVQAATGVVVDAETLGGADLHTSRSAVADHLADDDIAALATVRAILARAPALPLPGPDLPPEPPLRPASEIADLIPQSPRQRLPAREILARLIDGGRLDEYRARYARTIICGTAAIEGYRVGVLMNDGVLYAESAQKAANFIELCCQRQVPLLFLHNISGFMVGEEYEAGGIARHGAKMVNAVATAAVPKFSLLVGGSYGAGNYAMCGRAFGPRLMAMWPNARTSVMGGEQAATVLGLVREEQLRKAGQSFDADARARFEAPIRATYATSSHPIHAAARLWVDAVIEPEDTRAFLALALAMAKGGPKGETRFGVFRM</sequence>
<dbReference type="InterPro" id="IPR011762">
    <property type="entry name" value="COA_CT_N"/>
</dbReference>
<proteinExistence type="predicted"/>
<dbReference type="GO" id="GO:1905202">
    <property type="term" value="C:methylcrotonoyl-CoA carboxylase complex"/>
    <property type="evidence" value="ECO:0007669"/>
    <property type="project" value="TreeGrafter"/>
</dbReference>
<evidence type="ECO:0000256" key="1">
    <source>
        <dbReference type="SAM" id="MobiDB-lite"/>
    </source>
</evidence>
<reference evidence="4 5" key="1">
    <citation type="submission" date="2018-10" db="EMBL/GenBank/DDBJ databases">
        <title>Xanthobacter tagetidis genome sequencing and assembly.</title>
        <authorList>
            <person name="Maclea K.S."/>
            <person name="Goen A.E."/>
            <person name="Fatima S.A."/>
        </authorList>
    </citation>
    <scope>NUCLEOTIDE SEQUENCE [LARGE SCALE GENOMIC DNA]</scope>
    <source>
        <strain evidence="4 5">ATCC 700314</strain>
    </source>
</reference>
<dbReference type="Pfam" id="PF01039">
    <property type="entry name" value="Carboxyl_trans"/>
    <property type="match status" value="1"/>
</dbReference>
<comment type="caution">
    <text evidence="4">The sequence shown here is derived from an EMBL/GenBank/DDBJ whole genome shotgun (WGS) entry which is preliminary data.</text>
</comment>
<feature type="domain" description="CoA carboxyltransferase N-terminal" evidence="2">
    <location>
        <begin position="32"/>
        <end position="288"/>
    </location>
</feature>
<dbReference type="EMBL" id="RCTF01000001">
    <property type="protein sequence ID" value="RLP81461.1"/>
    <property type="molecule type" value="Genomic_DNA"/>
</dbReference>
<feature type="region of interest" description="Disordered" evidence="1">
    <location>
        <begin position="1"/>
        <end position="29"/>
    </location>
</feature>
<evidence type="ECO:0000313" key="4">
    <source>
        <dbReference type="EMBL" id="RLP81461.1"/>
    </source>
</evidence>
<dbReference type="Gene3D" id="3.90.226.10">
    <property type="entry name" value="2-enoyl-CoA Hydratase, Chain A, domain 1"/>
    <property type="match status" value="2"/>
</dbReference>
<evidence type="ECO:0000313" key="5">
    <source>
        <dbReference type="Proteomes" id="UP000269692"/>
    </source>
</evidence>
<dbReference type="InterPro" id="IPR011763">
    <property type="entry name" value="COA_CT_C"/>
</dbReference>
<organism evidence="4 5">
    <name type="scientific">Xanthobacter tagetidis</name>
    <dbReference type="NCBI Taxonomy" id="60216"/>
    <lineage>
        <taxon>Bacteria</taxon>
        <taxon>Pseudomonadati</taxon>
        <taxon>Pseudomonadota</taxon>
        <taxon>Alphaproteobacteria</taxon>
        <taxon>Hyphomicrobiales</taxon>
        <taxon>Xanthobacteraceae</taxon>
        <taxon>Xanthobacter</taxon>
    </lineage>
</organism>
<dbReference type="InterPro" id="IPR029045">
    <property type="entry name" value="ClpP/crotonase-like_dom_sf"/>
</dbReference>
<name>A0A3L7APA3_9HYPH</name>
<evidence type="ECO:0000259" key="2">
    <source>
        <dbReference type="PROSITE" id="PS50980"/>
    </source>
</evidence>
<feature type="compositionally biased region" description="Basic and acidic residues" evidence="1">
    <location>
        <begin position="14"/>
        <end position="29"/>
    </location>
</feature>
<dbReference type="FunFam" id="3.90.226.10:FF:000046">
    <property type="entry name" value="Geranyl-CoA carboxylase beta subunit"/>
    <property type="match status" value="1"/>
</dbReference>
<dbReference type="GO" id="GO:0004485">
    <property type="term" value="F:methylcrotonoyl-CoA carboxylase activity"/>
    <property type="evidence" value="ECO:0007669"/>
    <property type="project" value="TreeGrafter"/>
</dbReference>
<dbReference type="AlphaFoldDB" id="A0A3L7APA3"/>
<dbReference type="FunFam" id="3.90.226.10:FF:000004">
    <property type="entry name" value="Methylcrotonoyl-CoA carboxylase beta chain"/>
    <property type="match status" value="1"/>
</dbReference>
<dbReference type="Proteomes" id="UP000269692">
    <property type="component" value="Unassembled WGS sequence"/>
</dbReference>
<gene>
    <name evidence="4" type="ORF">D9R14_00130</name>
</gene>
<protein>
    <submittedName>
        <fullName evidence="4">Methylcrotonoyl-CoA carboxylase</fullName>
    </submittedName>
</protein>
<dbReference type="RefSeq" id="WP_121621276.1">
    <property type="nucleotide sequence ID" value="NZ_JACIIW010000004.1"/>
</dbReference>
<dbReference type="SUPFAM" id="SSF52096">
    <property type="entry name" value="ClpP/crotonase"/>
    <property type="match status" value="2"/>
</dbReference>
<dbReference type="InterPro" id="IPR045190">
    <property type="entry name" value="MCCB/AccD1-like"/>
</dbReference>
<dbReference type="InterPro" id="IPR034733">
    <property type="entry name" value="AcCoA_carboxyl_beta"/>
</dbReference>